<evidence type="ECO:0000313" key="4">
    <source>
        <dbReference type="EMBL" id="MDZ5662732.1"/>
    </source>
</evidence>
<keyword evidence="5" id="KW-1185">Reference proteome</keyword>
<feature type="domain" description="Protein-glutamine gamma-glutamyltransferase-like C-terminal" evidence="3">
    <location>
        <begin position="183"/>
        <end position="251"/>
    </location>
</feature>
<keyword evidence="2" id="KW-0812">Transmembrane</keyword>
<dbReference type="RefSeq" id="WP_322424704.1">
    <property type="nucleotide sequence ID" value="NZ_JAXQPW010000004.1"/>
</dbReference>
<evidence type="ECO:0000259" key="3">
    <source>
        <dbReference type="Pfam" id="PF13559"/>
    </source>
</evidence>
<keyword evidence="2" id="KW-0472">Membrane</keyword>
<accession>A0ABU5KCR4</accession>
<gene>
    <name evidence="4" type="ORF">SFC79_13240</name>
</gene>
<feature type="transmembrane region" description="Helical" evidence="2">
    <location>
        <begin position="106"/>
        <end position="130"/>
    </location>
</feature>
<sequence length="262" mass="28530">MRALRDLPAARAVLLVAATSLFMVLVAWATLIGPDEVFTGPGRIDRPAPTQTRTCLPLEVVTGADGTTTEEVPDNPRGLPLCEQPAGGEDRSDPPPRSDAPLWLQVLAWVFLLAVLAGVLAAAVLVVRLARDRSGPRRRERREAVEFTTLDEPDRLVEAITEDAAEQDAVLGTGDPRNAIVAAWLRFEVQGASAGVGRRSWETSSEYALRILDLVSADSGAVTRLADLYREARFSQHPITEDHRSRALEALATIRRSLEVRT</sequence>
<evidence type="ECO:0000256" key="2">
    <source>
        <dbReference type="SAM" id="Phobius"/>
    </source>
</evidence>
<keyword evidence="2" id="KW-1133">Transmembrane helix</keyword>
<organism evidence="4 5">
    <name type="scientific">Nocardioides renjunii</name>
    <dbReference type="NCBI Taxonomy" id="3095075"/>
    <lineage>
        <taxon>Bacteria</taxon>
        <taxon>Bacillati</taxon>
        <taxon>Actinomycetota</taxon>
        <taxon>Actinomycetes</taxon>
        <taxon>Propionibacteriales</taxon>
        <taxon>Nocardioidaceae</taxon>
        <taxon>Nocardioides</taxon>
    </lineage>
</organism>
<evidence type="ECO:0000313" key="5">
    <source>
        <dbReference type="Proteomes" id="UP001291999"/>
    </source>
</evidence>
<comment type="caution">
    <text evidence="4">The sequence shown here is derived from an EMBL/GenBank/DDBJ whole genome shotgun (WGS) entry which is preliminary data.</text>
</comment>
<dbReference type="EMBL" id="JAXQPW010000004">
    <property type="protein sequence ID" value="MDZ5662732.1"/>
    <property type="molecule type" value="Genomic_DNA"/>
</dbReference>
<reference evidence="4 5" key="1">
    <citation type="submission" date="2023-11" db="EMBL/GenBank/DDBJ databases">
        <title>Novel species in genus Nocardioides.</title>
        <authorList>
            <person name="Zhou H."/>
        </authorList>
    </citation>
    <scope>NUCLEOTIDE SEQUENCE [LARGE SCALE GENOMIC DNA]</scope>
    <source>
        <strain evidence="4 5">S-58</strain>
    </source>
</reference>
<protein>
    <submittedName>
        <fullName evidence="4">DUF4129 domain-containing protein</fullName>
    </submittedName>
</protein>
<feature type="transmembrane region" description="Helical" evidence="2">
    <location>
        <begin position="12"/>
        <end position="31"/>
    </location>
</feature>
<proteinExistence type="predicted"/>
<dbReference type="Proteomes" id="UP001291999">
    <property type="component" value="Unassembled WGS sequence"/>
</dbReference>
<dbReference type="Pfam" id="PF13559">
    <property type="entry name" value="DUF4129"/>
    <property type="match status" value="1"/>
</dbReference>
<evidence type="ECO:0000256" key="1">
    <source>
        <dbReference type="SAM" id="MobiDB-lite"/>
    </source>
</evidence>
<dbReference type="InterPro" id="IPR025403">
    <property type="entry name" value="TgpA-like_C"/>
</dbReference>
<feature type="region of interest" description="Disordered" evidence="1">
    <location>
        <begin position="64"/>
        <end position="97"/>
    </location>
</feature>
<name>A0ABU5KCR4_9ACTN</name>